<dbReference type="EMBL" id="JAAMPC010000002">
    <property type="protein sequence ID" value="KAG2328180.1"/>
    <property type="molecule type" value="Genomic_DNA"/>
</dbReference>
<organism evidence="1 2">
    <name type="scientific">Brassica carinata</name>
    <name type="common">Ethiopian mustard</name>
    <name type="synonym">Abyssinian cabbage</name>
    <dbReference type="NCBI Taxonomy" id="52824"/>
    <lineage>
        <taxon>Eukaryota</taxon>
        <taxon>Viridiplantae</taxon>
        <taxon>Streptophyta</taxon>
        <taxon>Embryophyta</taxon>
        <taxon>Tracheophyta</taxon>
        <taxon>Spermatophyta</taxon>
        <taxon>Magnoliopsida</taxon>
        <taxon>eudicotyledons</taxon>
        <taxon>Gunneridae</taxon>
        <taxon>Pentapetalae</taxon>
        <taxon>rosids</taxon>
        <taxon>malvids</taxon>
        <taxon>Brassicales</taxon>
        <taxon>Brassicaceae</taxon>
        <taxon>Brassiceae</taxon>
        <taxon>Brassica</taxon>
    </lineage>
</organism>
<proteinExistence type="predicted"/>
<comment type="caution">
    <text evidence="1">The sequence shown here is derived from an EMBL/GenBank/DDBJ whole genome shotgun (WGS) entry which is preliminary data.</text>
</comment>
<dbReference type="Proteomes" id="UP000886595">
    <property type="component" value="Unassembled WGS sequence"/>
</dbReference>
<protein>
    <submittedName>
        <fullName evidence="1">Uncharacterized protein</fullName>
    </submittedName>
</protein>
<evidence type="ECO:0000313" key="1">
    <source>
        <dbReference type="EMBL" id="KAG2328180.1"/>
    </source>
</evidence>
<sequence length="139" mass="15269">MDQGHEDTMMGSHPGDRVTACSVGCSILEYLMEMMRRVKVCEVVPGLDLSGPSTVWSVVAGFSPLPWCLVRGKSLNQFQVEAPTVCEASRLVLARGVVYAQTSTARKESPFLVFPSSRSWHVVSPSPALITLVRFFHVE</sequence>
<gene>
    <name evidence="1" type="ORF">Bca52824_010908</name>
</gene>
<evidence type="ECO:0000313" key="2">
    <source>
        <dbReference type="Proteomes" id="UP000886595"/>
    </source>
</evidence>
<name>A0A8X8BAL5_BRACI</name>
<accession>A0A8X8BAL5</accession>
<dbReference type="AlphaFoldDB" id="A0A8X8BAL5"/>
<reference evidence="1 2" key="1">
    <citation type="submission" date="2020-02" db="EMBL/GenBank/DDBJ databases">
        <authorList>
            <person name="Ma Q."/>
            <person name="Huang Y."/>
            <person name="Song X."/>
            <person name="Pei D."/>
        </authorList>
    </citation>
    <scope>NUCLEOTIDE SEQUENCE [LARGE SCALE GENOMIC DNA]</scope>
    <source>
        <strain evidence="1">Sxm20200214</strain>
        <tissue evidence="1">Leaf</tissue>
    </source>
</reference>
<keyword evidence="2" id="KW-1185">Reference proteome</keyword>